<evidence type="ECO:0000313" key="6">
    <source>
        <dbReference type="Proteomes" id="UP001183410"/>
    </source>
</evidence>
<dbReference type="PROSITE" id="PS51118">
    <property type="entry name" value="HTH_HXLR"/>
    <property type="match status" value="1"/>
</dbReference>
<keyword evidence="2" id="KW-0238">DNA-binding</keyword>
<proteinExistence type="predicted"/>
<dbReference type="RefSeq" id="WP_311669309.1">
    <property type="nucleotide sequence ID" value="NZ_JAVREO010000015.1"/>
</dbReference>
<keyword evidence="6" id="KW-1185">Reference proteome</keyword>
<evidence type="ECO:0000256" key="1">
    <source>
        <dbReference type="ARBA" id="ARBA00023015"/>
    </source>
</evidence>
<evidence type="ECO:0000256" key="2">
    <source>
        <dbReference type="ARBA" id="ARBA00023125"/>
    </source>
</evidence>
<evidence type="ECO:0000256" key="3">
    <source>
        <dbReference type="ARBA" id="ARBA00023163"/>
    </source>
</evidence>
<dbReference type="SUPFAM" id="SSF46785">
    <property type="entry name" value="Winged helix' DNA-binding domain"/>
    <property type="match status" value="1"/>
</dbReference>
<comment type="caution">
    <text evidence="5">The sequence shown here is derived from an EMBL/GenBank/DDBJ whole genome shotgun (WGS) entry which is preliminary data.</text>
</comment>
<sequence>MTATSGRPQQNAGRARVVLGMVGDKWSLLVVCHLDQGPRRFTELKRAVEGISQRMLTVTLRGLERDGIVTRTVHNVMPPHVTYRLTPMGKTLYEATTPLLQWTIKHLAHIDAAREAYDARTDTWLAGSVQPEH</sequence>
<dbReference type="Pfam" id="PF01638">
    <property type="entry name" value="HxlR"/>
    <property type="match status" value="1"/>
</dbReference>
<dbReference type="InterPro" id="IPR036390">
    <property type="entry name" value="WH_DNA-bd_sf"/>
</dbReference>
<dbReference type="EMBL" id="JAVREO010000015">
    <property type="protein sequence ID" value="MDT0269221.1"/>
    <property type="molecule type" value="Genomic_DNA"/>
</dbReference>
<dbReference type="PANTHER" id="PTHR33204">
    <property type="entry name" value="TRANSCRIPTIONAL REGULATOR, MARR FAMILY"/>
    <property type="match status" value="1"/>
</dbReference>
<organism evidence="5 6">
    <name type="scientific">Streptomyces chisholmiae</name>
    <dbReference type="NCBI Taxonomy" id="3075540"/>
    <lineage>
        <taxon>Bacteria</taxon>
        <taxon>Bacillati</taxon>
        <taxon>Actinomycetota</taxon>
        <taxon>Actinomycetes</taxon>
        <taxon>Kitasatosporales</taxon>
        <taxon>Streptomycetaceae</taxon>
        <taxon>Streptomyces</taxon>
    </lineage>
</organism>
<feature type="domain" description="HTH hxlR-type" evidence="4">
    <location>
        <begin position="7"/>
        <end position="111"/>
    </location>
</feature>
<dbReference type="Gene3D" id="1.10.10.10">
    <property type="entry name" value="Winged helix-like DNA-binding domain superfamily/Winged helix DNA-binding domain"/>
    <property type="match status" value="1"/>
</dbReference>
<evidence type="ECO:0000313" key="5">
    <source>
        <dbReference type="EMBL" id="MDT0269221.1"/>
    </source>
</evidence>
<dbReference type="InterPro" id="IPR002577">
    <property type="entry name" value="HTH_HxlR"/>
</dbReference>
<evidence type="ECO:0000259" key="4">
    <source>
        <dbReference type="PROSITE" id="PS51118"/>
    </source>
</evidence>
<dbReference type="Proteomes" id="UP001183410">
    <property type="component" value="Unassembled WGS sequence"/>
</dbReference>
<protein>
    <submittedName>
        <fullName evidence="5">Helix-turn-helix domain-containing protein</fullName>
    </submittedName>
</protein>
<keyword evidence="3" id="KW-0804">Transcription</keyword>
<dbReference type="PANTHER" id="PTHR33204:SF39">
    <property type="entry name" value="TRANSCRIPTIONAL REGULATORY PROTEIN"/>
    <property type="match status" value="1"/>
</dbReference>
<name>A0ABU2JW44_9ACTN</name>
<reference evidence="6" key="1">
    <citation type="submission" date="2023-07" db="EMBL/GenBank/DDBJ databases">
        <title>30 novel species of actinomycetes from the DSMZ collection.</title>
        <authorList>
            <person name="Nouioui I."/>
        </authorList>
    </citation>
    <scope>NUCLEOTIDE SEQUENCE [LARGE SCALE GENOMIC DNA]</scope>
    <source>
        <strain evidence="6">DSM 44915</strain>
    </source>
</reference>
<dbReference type="InterPro" id="IPR036388">
    <property type="entry name" value="WH-like_DNA-bd_sf"/>
</dbReference>
<gene>
    <name evidence="5" type="ORF">RM844_23330</name>
</gene>
<keyword evidence="1" id="KW-0805">Transcription regulation</keyword>
<accession>A0ABU2JW44</accession>